<dbReference type="EMBL" id="CAJVQB010072418">
    <property type="protein sequence ID" value="CAG8843437.1"/>
    <property type="molecule type" value="Genomic_DNA"/>
</dbReference>
<evidence type="ECO:0000313" key="2">
    <source>
        <dbReference type="EMBL" id="CAG8843437.1"/>
    </source>
</evidence>
<protein>
    <submittedName>
        <fullName evidence="2">25277_t:CDS:1</fullName>
    </submittedName>
</protein>
<comment type="caution">
    <text evidence="2">The sequence shown here is derived from an EMBL/GenBank/DDBJ whole genome shotgun (WGS) entry which is preliminary data.</text>
</comment>
<feature type="non-terminal residue" evidence="2">
    <location>
        <position position="135"/>
    </location>
</feature>
<keyword evidence="3" id="KW-1185">Reference proteome</keyword>
<evidence type="ECO:0000313" key="3">
    <source>
        <dbReference type="Proteomes" id="UP000789901"/>
    </source>
</evidence>
<gene>
    <name evidence="2" type="ORF">GMARGA_LOCUS36543</name>
</gene>
<organism evidence="2 3">
    <name type="scientific">Gigaspora margarita</name>
    <dbReference type="NCBI Taxonomy" id="4874"/>
    <lineage>
        <taxon>Eukaryota</taxon>
        <taxon>Fungi</taxon>
        <taxon>Fungi incertae sedis</taxon>
        <taxon>Mucoromycota</taxon>
        <taxon>Glomeromycotina</taxon>
        <taxon>Glomeromycetes</taxon>
        <taxon>Diversisporales</taxon>
        <taxon>Gigasporaceae</taxon>
        <taxon>Gigaspora</taxon>
    </lineage>
</organism>
<feature type="compositionally biased region" description="Low complexity" evidence="1">
    <location>
        <begin position="85"/>
        <end position="96"/>
    </location>
</feature>
<name>A0ABN7WYC0_GIGMA</name>
<reference evidence="2 3" key="1">
    <citation type="submission" date="2021-06" db="EMBL/GenBank/DDBJ databases">
        <authorList>
            <person name="Kallberg Y."/>
            <person name="Tangrot J."/>
            <person name="Rosling A."/>
        </authorList>
    </citation>
    <scope>NUCLEOTIDE SEQUENCE [LARGE SCALE GENOMIC DNA]</scope>
    <source>
        <strain evidence="2 3">120-4 pot B 10/14</strain>
    </source>
</reference>
<accession>A0ABN7WYC0</accession>
<feature type="non-terminal residue" evidence="2">
    <location>
        <position position="1"/>
    </location>
</feature>
<evidence type="ECO:0000256" key="1">
    <source>
        <dbReference type="SAM" id="MobiDB-lite"/>
    </source>
</evidence>
<sequence>LRAIFDTNNSYDKKNSVLFISGEFILHNNHNYVHIKIMSFSDQQKSLLNSVNIPCKTEMTNKATGSQSITEKITTRINTNDKNKNSSSVNKISSGIVEPSPANSKANLVKEALANSNKQVAIFLPTNAQPEINDM</sequence>
<dbReference type="Proteomes" id="UP000789901">
    <property type="component" value="Unassembled WGS sequence"/>
</dbReference>
<proteinExistence type="predicted"/>
<feature type="region of interest" description="Disordered" evidence="1">
    <location>
        <begin position="79"/>
        <end position="102"/>
    </location>
</feature>